<dbReference type="GO" id="GO:0016829">
    <property type="term" value="F:lyase activity"/>
    <property type="evidence" value="ECO:0007669"/>
    <property type="project" value="UniProtKB-KW"/>
</dbReference>
<dbReference type="InterPro" id="IPR021196">
    <property type="entry name" value="PdxT/SNO_CS"/>
</dbReference>
<keyword evidence="3" id="KW-0378">Hydrolase</keyword>
<dbReference type="PANTHER" id="PTHR31559:SF0">
    <property type="entry name" value="PYRIDOXAL 5'-PHOSPHATE SYNTHASE SUBUNIT SNO1-RELATED"/>
    <property type="match status" value="1"/>
</dbReference>
<evidence type="ECO:0000313" key="9">
    <source>
        <dbReference type="Proteomes" id="UP000298138"/>
    </source>
</evidence>
<keyword evidence="8" id="KW-0808">Transferase</keyword>
<dbReference type="GO" id="GO:0004359">
    <property type="term" value="F:glutaminase activity"/>
    <property type="evidence" value="ECO:0007669"/>
    <property type="project" value="UniProtKB-EC"/>
</dbReference>
<keyword evidence="4 8" id="KW-0315">Glutamine amidotransferase</keyword>
<reference evidence="8 9" key="1">
    <citation type="submission" date="2019-04" db="EMBL/GenBank/DDBJ databases">
        <title>Comparative genomics and transcriptomics to analyze fruiting body development in filamentous ascomycetes.</title>
        <authorList>
            <consortium name="DOE Joint Genome Institute"/>
            <person name="Lutkenhaus R."/>
            <person name="Traeger S."/>
            <person name="Breuer J."/>
            <person name="Kuo A."/>
            <person name="Lipzen A."/>
            <person name="Pangilinan J."/>
            <person name="Dilworth D."/>
            <person name="Sandor L."/>
            <person name="Poggeler S."/>
            <person name="Barry K."/>
            <person name="Grigoriev I.V."/>
            <person name="Nowrousian M."/>
        </authorList>
    </citation>
    <scope>NUCLEOTIDE SEQUENCE [LARGE SCALE GENOMIC DNA]</scope>
    <source>
        <strain evidence="8 9">CBS 389.68</strain>
    </source>
</reference>
<sequence>MTGPTPITIGVLALQGAYREHLQLLTHASLHLPPSPYTFTFLPIRTSTDLTLCSALIIPGGESTTISLLAASNHLLGPLRDFVKLQKRPTWGTCAGMILLAEQADRTKRGGQELIGGLGVRVRRNAFGRQRESFVVGVEVPWMLAEGEKGEEAFKAVFIRAPVVKCVLDPNSEENGQEGQKEADRGKEEEGEGEAVVVTAPKLETVGRRREKVEILTELPPQKEGDEKRIVAVRQGNVFGTSFHPELTGDWRMHRWWLMTVIEDLATREKGVVGVLPN</sequence>
<feature type="compositionally biased region" description="Basic and acidic residues" evidence="7">
    <location>
        <begin position="179"/>
        <end position="188"/>
    </location>
</feature>
<feature type="region of interest" description="Disordered" evidence="7">
    <location>
        <begin position="170"/>
        <end position="194"/>
    </location>
</feature>
<dbReference type="GO" id="GO:0008614">
    <property type="term" value="P:pyridoxine metabolic process"/>
    <property type="evidence" value="ECO:0007669"/>
    <property type="project" value="TreeGrafter"/>
</dbReference>
<dbReference type="GO" id="GO:0005829">
    <property type="term" value="C:cytosol"/>
    <property type="evidence" value="ECO:0007669"/>
    <property type="project" value="TreeGrafter"/>
</dbReference>
<gene>
    <name evidence="8" type="ORF">EX30DRAFT_396608</name>
</gene>
<keyword evidence="9" id="KW-1185">Reference proteome</keyword>
<comment type="similarity">
    <text evidence="1">Belongs to the glutaminase PdxT/SNO family.</text>
</comment>
<evidence type="ECO:0000256" key="5">
    <source>
        <dbReference type="ARBA" id="ARBA00023239"/>
    </source>
</evidence>
<dbReference type="GO" id="GO:0042823">
    <property type="term" value="P:pyridoxal phosphate biosynthetic process"/>
    <property type="evidence" value="ECO:0007669"/>
    <property type="project" value="InterPro"/>
</dbReference>
<dbReference type="OrthoDB" id="2039at2759"/>
<comment type="catalytic activity">
    <reaction evidence="6">
        <text>L-glutamine + H2O = L-glutamate + NH4(+)</text>
        <dbReference type="Rhea" id="RHEA:15889"/>
        <dbReference type="ChEBI" id="CHEBI:15377"/>
        <dbReference type="ChEBI" id="CHEBI:28938"/>
        <dbReference type="ChEBI" id="CHEBI:29985"/>
        <dbReference type="ChEBI" id="CHEBI:58359"/>
        <dbReference type="EC" id="3.5.1.2"/>
    </reaction>
</comment>
<dbReference type="NCBIfam" id="TIGR03800">
    <property type="entry name" value="PLP_synth_Pdx2"/>
    <property type="match status" value="1"/>
</dbReference>
<evidence type="ECO:0000256" key="1">
    <source>
        <dbReference type="ARBA" id="ARBA00008345"/>
    </source>
</evidence>
<dbReference type="SUPFAM" id="SSF52317">
    <property type="entry name" value="Class I glutamine amidotransferase-like"/>
    <property type="match status" value="1"/>
</dbReference>
<evidence type="ECO:0000256" key="6">
    <source>
        <dbReference type="ARBA" id="ARBA00049534"/>
    </source>
</evidence>
<evidence type="ECO:0000256" key="2">
    <source>
        <dbReference type="ARBA" id="ARBA00012918"/>
    </source>
</evidence>
<proteinExistence type="inferred from homology"/>
<dbReference type="FunCoup" id="A0A4S2MU40">
    <property type="interactions" value="183"/>
</dbReference>
<dbReference type="PROSITE" id="PS01236">
    <property type="entry name" value="PDXT_SNO_1"/>
    <property type="match status" value="1"/>
</dbReference>
<dbReference type="EMBL" id="ML220127">
    <property type="protein sequence ID" value="TGZ80031.1"/>
    <property type="molecule type" value="Genomic_DNA"/>
</dbReference>
<keyword evidence="5" id="KW-0456">Lyase</keyword>
<evidence type="ECO:0000256" key="3">
    <source>
        <dbReference type="ARBA" id="ARBA00022801"/>
    </source>
</evidence>
<dbReference type="InterPro" id="IPR029062">
    <property type="entry name" value="Class_I_gatase-like"/>
</dbReference>
<dbReference type="Gene3D" id="3.40.50.880">
    <property type="match status" value="1"/>
</dbReference>
<evidence type="ECO:0000256" key="7">
    <source>
        <dbReference type="SAM" id="MobiDB-lite"/>
    </source>
</evidence>
<dbReference type="InParanoid" id="A0A4S2MU40"/>
<dbReference type="PROSITE" id="PS51130">
    <property type="entry name" value="PDXT_SNO_2"/>
    <property type="match status" value="1"/>
</dbReference>
<organism evidence="8 9">
    <name type="scientific">Ascodesmis nigricans</name>
    <dbReference type="NCBI Taxonomy" id="341454"/>
    <lineage>
        <taxon>Eukaryota</taxon>
        <taxon>Fungi</taxon>
        <taxon>Dikarya</taxon>
        <taxon>Ascomycota</taxon>
        <taxon>Pezizomycotina</taxon>
        <taxon>Pezizomycetes</taxon>
        <taxon>Pezizales</taxon>
        <taxon>Ascodesmidaceae</taxon>
        <taxon>Ascodesmis</taxon>
    </lineage>
</organism>
<dbReference type="STRING" id="341454.A0A4S2MU40"/>
<name>A0A4S2MU40_9PEZI</name>
<dbReference type="PANTHER" id="PTHR31559">
    <property type="entry name" value="PYRIDOXAL 5'-PHOSPHATE SYNTHASE SUBUNIT SNO"/>
    <property type="match status" value="1"/>
</dbReference>
<dbReference type="AlphaFoldDB" id="A0A4S2MU40"/>
<dbReference type="PROSITE" id="PS51273">
    <property type="entry name" value="GATASE_TYPE_1"/>
    <property type="match status" value="1"/>
</dbReference>
<dbReference type="CDD" id="cd01749">
    <property type="entry name" value="GATase1_PB"/>
    <property type="match status" value="1"/>
</dbReference>
<dbReference type="Pfam" id="PF01174">
    <property type="entry name" value="SNO"/>
    <property type="match status" value="2"/>
</dbReference>
<dbReference type="GO" id="GO:1903600">
    <property type="term" value="C:glutaminase complex"/>
    <property type="evidence" value="ECO:0007669"/>
    <property type="project" value="TreeGrafter"/>
</dbReference>
<evidence type="ECO:0000256" key="4">
    <source>
        <dbReference type="ARBA" id="ARBA00022962"/>
    </source>
</evidence>
<accession>A0A4S2MU40</accession>
<dbReference type="Proteomes" id="UP000298138">
    <property type="component" value="Unassembled WGS sequence"/>
</dbReference>
<evidence type="ECO:0000313" key="8">
    <source>
        <dbReference type="EMBL" id="TGZ80031.1"/>
    </source>
</evidence>
<dbReference type="GO" id="GO:0016740">
    <property type="term" value="F:transferase activity"/>
    <property type="evidence" value="ECO:0007669"/>
    <property type="project" value="UniProtKB-KW"/>
</dbReference>
<protein>
    <recommendedName>
        <fullName evidence="2">glutaminase</fullName>
        <ecNumber evidence="2">3.5.1.2</ecNumber>
    </recommendedName>
</protein>
<dbReference type="EC" id="3.5.1.2" evidence="2"/>
<dbReference type="InterPro" id="IPR002161">
    <property type="entry name" value="PdxT/SNO"/>
</dbReference>